<evidence type="ECO:0000256" key="2">
    <source>
        <dbReference type="ARBA" id="ARBA00022801"/>
    </source>
</evidence>
<dbReference type="AlphaFoldDB" id="A0A1H6F1D2"/>
<evidence type="ECO:0000256" key="1">
    <source>
        <dbReference type="ARBA" id="ARBA00005964"/>
    </source>
</evidence>
<dbReference type="PANTHER" id="PTHR11559">
    <property type="entry name" value="CARBOXYLESTERASE"/>
    <property type="match status" value="1"/>
</dbReference>
<evidence type="ECO:0000256" key="3">
    <source>
        <dbReference type="RuleBase" id="RU361235"/>
    </source>
</evidence>
<dbReference type="InterPro" id="IPR029058">
    <property type="entry name" value="AB_hydrolase_fold"/>
</dbReference>
<dbReference type="InterPro" id="IPR050309">
    <property type="entry name" value="Type-B_Carboxylest/Lipase"/>
</dbReference>
<dbReference type="RefSeq" id="WP_103964871.1">
    <property type="nucleotide sequence ID" value="NZ_FNVT01000050.1"/>
</dbReference>
<keyword evidence="2 3" id="KW-0378">Hydrolase</keyword>
<organism evidence="5 6">
    <name type="scientific">Nonomuraea solani</name>
    <dbReference type="NCBI Taxonomy" id="1144553"/>
    <lineage>
        <taxon>Bacteria</taxon>
        <taxon>Bacillati</taxon>
        <taxon>Actinomycetota</taxon>
        <taxon>Actinomycetes</taxon>
        <taxon>Streptosporangiales</taxon>
        <taxon>Streptosporangiaceae</taxon>
        <taxon>Nonomuraea</taxon>
    </lineage>
</organism>
<reference evidence="5 6" key="1">
    <citation type="submission" date="2016-10" db="EMBL/GenBank/DDBJ databases">
        <authorList>
            <person name="de Groot N.N."/>
        </authorList>
    </citation>
    <scope>NUCLEOTIDE SEQUENCE [LARGE SCALE GENOMIC DNA]</scope>
    <source>
        <strain evidence="5 6">CGMCC 4.7037</strain>
    </source>
</reference>
<dbReference type="Gene3D" id="3.40.50.1820">
    <property type="entry name" value="alpha/beta hydrolase"/>
    <property type="match status" value="1"/>
</dbReference>
<dbReference type="InterPro" id="IPR019826">
    <property type="entry name" value="Carboxylesterase_B_AS"/>
</dbReference>
<evidence type="ECO:0000313" key="6">
    <source>
        <dbReference type="Proteomes" id="UP000236732"/>
    </source>
</evidence>
<evidence type="ECO:0000313" key="5">
    <source>
        <dbReference type="EMBL" id="SEH03957.1"/>
    </source>
</evidence>
<evidence type="ECO:0000259" key="4">
    <source>
        <dbReference type="Pfam" id="PF00135"/>
    </source>
</evidence>
<dbReference type="SUPFAM" id="SSF53474">
    <property type="entry name" value="alpha/beta-Hydrolases"/>
    <property type="match status" value="1"/>
</dbReference>
<proteinExistence type="inferred from homology"/>
<dbReference type="Proteomes" id="UP000236732">
    <property type="component" value="Unassembled WGS sequence"/>
</dbReference>
<protein>
    <recommendedName>
        <fullName evidence="3">Carboxylic ester hydrolase</fullName>
        <ecNumber evidence="3">3.1.1.-</ecNumber>
    </recommendedName>
</protein>
<comment type="similarity">
    <text evidence="1 3">Belongs to the type-B carboxylesterase/lipase family.</text>
</comment>
<dbReference type="GO" id="GO:0016787">
    <property type="term" value="F:hydrolase activity"/>
    <property type="evidence" value="ECO:0007669"/>
    <property type="project" value="UniProtKB-KW"/>
</dbReference>
<keyword evidence="6" id="KW-1185">Reference proteome</keyword>
<feature type="domain" description="Carboxylesterase type B" evidence="4">
    <location>
        <begin position="3"/>
        <end position="457"/>
    </location>
</feature>
<name>A0A1H6F1D2_9ACTN</name>
<sequence length="499" mass="53293">MSEPVVRTTAGVVCGRMEDGLAVFRGVPYAEPPVGEARFQAPRPVSRWDGVREAYAFGPPAPQDMSMARGDLEMAEGDDWLTVNVWTPEPGPAARRPVIVWIHGGAYKHGFSGSPGYDAQHIARDGDLVFVSLNYRLGIEGFAHIDGAPANRGLLDQVAALEWVRENIAAFGGDPGQVTVAGDSAGAGSIAALLVMPSATGLFRRAVMQSVPGTFLSGALARDVATALTAEAGLRPTIQDLSGVDPRQLPATEQALGSKMRQYADRWGAFAHTLTPFSPVVDGEVLPEAPWQALARGAARDVDLIAGHTRDECRTFMMFAGQLGKITEEQAAEALRLFGPGDDGEAAYRAAFPDASAEELYELVQNDWLFRMPTLHLAEAHAAGGGRAYLYELAWQSPGLDGALRACHGLDGPLLFGTYDAHLGPAAIGPGGIDEARELTSQIRPAWTSFATSGDPGWPAYDSRQRLTRIFDTSPSVAAYPEETSRLLWQDHAFGALTT</sequence>
<accession>A0A1H6F1D2</accession>
<dbReference type="Pfam" id="PF00135">
    <property type="entry name" value="COesterase"/>
    <property type="match status" value="1"/>
</dbReference>
<dbReference type="EC" id="3.1.1.-" evidence="3"/>
<dbReference type="InterPro" id="IPR002018">
    <property type="entry name" value="CarbesteraseB"/>
</dbReference>
<dbReference type="PROSITE" id="PS00122">
    <property type="entry name" value="CARBOXYLESTERASE_B_1"/>
    <property type="match status" value="1"/>
</dbReference>
<dbReference type="EMBL" id="FNVT01000050">
    <property type="protein sequence ID" value="SEH03957.1"/>
    <property type="molecule type" value="Genomic_DNA"/>
</dbReference>
<dbReference type="OrthoDB" id="4308422at2"/>
<gene>
    <name evidence="5" type="ORF">SAMN05444920_1502</name>
</gene>